<keyword evidence="1" id="KW-0472">Membrane</keyword>
<dbReference type="OrthoDB" id="4409427at2"/>
<evidence type="ECO:0000313" key="3">
    <source>
        <dbReference type="Proteomes" id="UP000076947"/>
    </source>
</evidence>
<gene>
    <name evidence="2" type="ORF">AYJ05_03965</name>
</gene>
<keyword evidence="1" id="KW-0812">Transmembrane</keyword>
<keyword evidence="3" id="KW-1185">Reference proteome</keyword>
<evidence type="ECO:0008006" key="4">
    <source>
        <dbReference type="Google" id="ProtNLM"/>
    </source>
</evidence>
<keyword evidence="1" id="KW-1133">Transmembrane helix</keyword>
<dbReference type="Proteomes" id="UP000076947">
    <property type="component" value="Unassembled WGS sequence"/>
</dbReference>
<proteinExistence type="predicted"/>
<comment type="caution">
    <text evidence="2">The sequence shown here is derived from an EMBL/GenBank/DDBJ whole genome shotgun (WGS) entry which is preliminary data.</text>
</comment>
<sequence>MFGYIPTGPFDLTDEETVGVPLVRTKQRAYMIAVWAGPWGAHQFFLGNTPAGLVHWLALSTLVGFPSSMGFWTGLSIALLLNIGMWLFAVYSMAVMDEDDPKLRGQTSSQYVDRMLWVCKISLWGVDFWRKHRDAHEGDTA</sequence>
<dbReference type="EMBL" id="LSTQ01000023">
    <property type="protein sequence ID" value="OAH26740.1"/>
    <property type="molecule type" value="Genomic_DNA"/>
</dbReference>
<name>A0A177ID40_9CORY</name>
<evidence type="ECO:0000313" key="2">
    <source>
        <dbReference type="EMBL" id="OAH26740.1"/>
    </source>
</evidence>
<feature type="transmembrane region" description="Helical" evidence="1">
    <location>
        <begin position="69"/>
        <end position="94"/>
    </location>
</feature>
<reference evidence="3" key="1">
    <citation type="submission" date="2016-02" db="EMBL/GenBank/DDBJ databases">
        <authorList>
            <person name="Kaur G."/>
            <person name="Nair G.R."/>
            <person name="Mayilraj S."/>
        </authorList>
    </citation>
    <scope>NUCLEOTIDE SEQUENCE [LARGE SCALE GENOMIC DNA]</scope>
    <source>
        <strain evidence="3">GA-15</strain>
    </source>
</reference>
<dbReference type="AlphaFoldDB" id="A0A177ID40"/>
<organism evidence="2 3">
    <name type="scientific">Corynebacterium stationis</name>
    <dbReference type="NCBI Taxonomy" id="1705"/>
    <lineage>
        <taxon>Bacteria</taxon>
        <taxon>Bacillati</taxon>
        <taxon>Actinomycetota</taxon>
        <taxon>Actinomycetes</taxon>
        <taxon>Mycobacteriales</taxon>
        <taxon>Corynebacteriaceae</taxon>
        <taxon>Corynebacterium</taxon>
    </lineage>
</organism>
<accession>A0A177ID40</accession>
<evidence type="ECO:0000256" key="1">
    <source>
        <dbReference type="SAM" id="Phobius"/>
    </source>
</evidence>
<protein>
    <recommendedName>
        <fullName evidence="4">TM2 domain-containing protein</fullName>
    </recommendedName>
</protein>